<dbReference type="KEGG" id="mech:Q9L42_005685"/>
<evidence type="ECO:0000313" key="4">
    <source>
        <dbReference type="EMBL" id="XBS21614.1"/>
    </source>
</evidence>
<dbReference type="Pfam" id="PF03098">
    <property type="entry name" value="An_peroxidase"/>
    <property type="match status" value="1"/>
</dbReference>
<accession>A0AAU7NXF5</accession>
<dbReference type="PANTHER" id="PTHR11475:SF4">
    <property type="entry name" value="CHORION PEROXIDASE"/>
    <property type="match status" value="1"/>
</dbReference>
<sequence length="531" mass="59027">MKHGAESYFFDKEGWVKGALFPVEALLRIFKKFCPWFVVPKPDPIDRPDDEQPAKPRRKFCRLFERGDQPDAEGLVELGMAMETETTMNIDSSGDTDIPAGYTYLGQFIDHDITSDPTPLTQMGAVDPEGIDIMRSPALDLDSLYGLGPQQSPMLYEEDGVHLKVGLTSATEEGEPGGPIVGGFPNDLPRDIMKKAIIGDGRNDENLAVAQTHLAFIKFHNKQADEIAVKHPELTGEALFKAAREQVILHYQSIVLTDFLPRLVEPEVLQDVLANGRKLYRDEHRHCMPIEFSVGAYRLGHSLVRPVYEWNKVFNSSAVPATFELLFEFSEVSGTRGDGDDPFFGKPTLPSNWIIDWTRFYDFAEVAGIVSHEDLNFTRKIDTKLSFALKTLPEFQKTNVPPVFISLATRNLLRGRLVSLPSGQEVANAMQAAGIAIDPIADDDILGGAHDEILNAHGFHRQTPLWYYILREAKVRHDGNRLGPVGSRILAEVFVGLIEHSDVSLLAKQADLSFSMPQLLAAVGDINPLGR</sequence>
<evidence type="ECO:0000256" key="3">
    <source>
        <dbReference type="ARBA" id="ARBA00023180"/>
    </source>
</evidence>
<proteinExistence type="predicted"/>
<dbReference type="InterPro" id="IPR037120">
    <property type="entry name" value="Haem_peroxidase_sf_animal"/>
</dbReference>
<keyword evidence="4" id="KW-0575">Peroxidase</keyword>
<dbReference type="EMBL" id="CP157743">
    <property type="protein sequence ID" value="XBS21614.1"/>
    <property type="molecule type" value="Genomic_DNA"/>
</dbReference>
<dbReference type="CDD" id="cd09819">
    <property type="entry name" value="An_peroxidase_bacterial_1"/>
    <property type="match status" value="1"/>
</dbReference>
<dbReference type="Proteomes" id="UP001225378">
    <property type="component" value="Chromosome"/>
</dbReference>
<comment type="subcellular location">
    <subcellularLocation>
        <location evidence="1">Secreted</location>
    </subcellularLocation>
</comment>
<dbReference type="RefSeq" id="WP_349432244.1">
    <property type="nucleotide sequence ID" value="NZ_CP157743.1"/>
</dbReference>
<evidence type="ECO:0000256" key="1">
    <source>
        <dbReference type="ARBA" id="ARBA00004613"/>
    </source>
</evidence>
<gene>
    <name evidence="4" type="ORF">Q9L42_005685</name>
</gene>
<keyword evidence="3" id="KW-0325">Glycoprotein</keyword>
<dbReference type="SUPFAM" id="SSF48113">
    <property type="entry name" value="Heme-dependent peroxidases"/>
    <property type="match status" value="1"/>
</dbReference>
<dbReference type="PRINTS" id="PR00457">
    <property type="entry name" value="ANPEROXIDASE"/>
</dbReference>
<dbReference type="GO" id="GO:0020037">
    <property type="term" value="F:heme binding"/>
    <property type="evidence" value="ECO:0007669"/>
    <property type="project" value="InterPro"/>
</dbReference>
<dbReference type="AlphaFoldDB" id="A0AAU7NXF5"/>
<dbReference type="InterPro" id="IPR019791">
    <property type="entry name" value="Haem_peroxidase_animal"/>
</dbReference>
<dbReference type="PANTHER" id="PTHR11475">
    <property type="entry name" value="OXIDASE/PEROXIDASE"/>
    <property type="match status" value="1"/>
</dbReference>
<dbReference type="Gene3D" id="1.10.640.10">
    <property type="entry name" value="Haem peroxidase domain superfamily, animal type"/>
    <property type="match status" value="1"/>
</dbReference>
<dbReference type="GO" id="GO:0006979">
    <property type="term" value="P:response to oxidative stress"/>
    <property type="evidence" value="ECO:0007669"/>
    <property type="project" value="InterPro"/>
</dbReference>
<keyword evidence="4" id="KW-0560">Oxidoreductase</keyword>
<keyword evidence="5" id="KW-1185">Reference proteome</keyword>
<name>A0AAU7NXF5_9GAMM</name>
<protein>
    <submittedName>
        <fullName evidence="4">Heme peroxidase family protein</fullName>
    </submittedName>
</protein>
<keyword evidence="2" id="KW-0964">Secreted</keyword>
<dbReference type="PROSITE" id="PS50292">
    <property type="entry name" value="PEROXIDASE_3"/>
    <property type="match status" value="1"/>
</dbReference>
<evidence type="ECO:0000313" key="5">
    <source>
        <dbReference type="Proteomes" id="UP001225378"/>
    </source>
</evidence>
<evidence type="ECO:0000256" key="2">
    <source>
        <dbReference type="ARBA" id="ARBA00022525"/>
    </source>
</evidence>
<dbReference type="InterPro" id="IPR010255">
    <property type="entry name" value="Haem_peroxidase_sf"/>
</dbReference>
<dbReference type="GO" id="GO:0005576">
    <property type="term" value="C:extracellular region"/>
    <property type="evidence" value="ECO:0007669"/>
    <property type="project" value="UniProtKB-SubCell"/>
</dbReference>
<reference evidence="4 5" key="1">
    <citation type="journal article" date="2024" name="Microbiology">
        <title>Methylomarinum rosea sp. nov., a novel halophilic methanotrophic bacterium from the hypersaline Lake Elton.</title>
        <authorList>
            <person name="Suleimanov R.Z."/>
            <person name="Oshkin I.Y."/>
            <person name="Danilova O.V."/>
            <person name="Suzina N.E."/>
            <person name="Dedysh S.N."/>
        </authorList>
    </citation>
    <scope>NUCLEOTIDE SEQUENCE [LARGE SCALE GENOMIC DNA]</scope>
    <source>
        <strain evidence="4 5">Ch1-1</strain>
    </source>
</reference>
<organism evidence="4 5">
    <name type="scientific">Methylomarinum roseum</name>
    <dbReference type="NCBI Taxonomy" id="3067653"/>
    <lineage>
        <taxon>Bacteria</taxon>
        <taxon>Pseudomonadati</taxon>
        <taxon>Pseudomonadota</taxon>
        <taxon>Gammaproteobacteria</taxon>
        <taxon>Methylococcales</taxon>
        <taxon>Methylococcaceae</taxon>
        <taxon>Methylomarinum</taxon>
    </lineage>
</organism>
<dbReference type="GO" id="GO:0004601">
    <property type="term" value="F:peroxidase activity"/>
    <property type="evidence" value="ECO:0007669"/>
    <property type="project" value="UniProtKB-KW"/>
</dbReference>